<proteinExistence type="predicted"/>
<dbReference type="EMBL" id="LR862142">
    <property type="protein sequence ID" value="CAD1822786.1"/>
    <property type="molecule type" value="Genomic_DNA"/>
</dbReference>
<name>A0A6V7NWL4_ANACO</name>
<dbReference type="AlphaFoldDB" id="A0A6V7NWL4"/>
<protein>
    <submittedName>
        <fullName evidence="1">Uncharacterized protein</fullName>
    </submittedName>
</protein>
<evidence type="ECO:0000313" key="1">
    <source>
        <dbReference type="EMBL" id="CAD1822786.1"/>
    </source>
</evidence>
<sequence length="232" mass="26075">MSTKRRRKEVSGRRRRDSGGRYTSVGVDCGYDATCNLSPHANLSFSWVALYLLLHSLSLHSTEARRSSGRAAELDFHVDVAPRSHSSIRLLPLHREEAGRGGVFAVLDVAPALDSLSSVSARTRRRNVRFRQDLVRWIQDFERNPRSPYLLDLLKSLIELDRDTLHTRLGSSHECHSGDGRCAFASVSLMPIGLALHGSVSVESLLFRLLRLLRLIEARASRTRALPDELLR</sequence>
<accession>A0A6V7NWL4</accession>
<reference evidence="1" key="1">
    <citation type="submission" date="2020-07" db="EMBL/GenBank/DDBJ databases">
        <authorList>
            <person name="Lin J."/>
        </authorList>
    </citation>
    <scope>NUCLEOTIDE SEQUENCE</scope>
</reference>
<gene>
    <name evidence="1" type="ORF">CB5_LOCUS5997</name>
</gene>
<organism evidence="1">
    <name type="scientific">Ananas comosus var. bracteatus</name>
    <name type="common">red pineapple</name>
    <dbReference type="NCBI Taxonomy" id="296719"/>
    <lineage>
        <taxon>Eukaryota</taxon>
        <taxon>Viridiplantae</taxon>
        <taxon>Streptophyta</taxon>
        <taxon>Embryophyta</taxon>
        <taxon>Tracheophyta</taxon>
        <taxon>Spermatophyta</taxon>
        <taxon>Magnoliopsida</taxon>
        <taxon>Liliopsida</taxon>
        <taxon>Poales</taxon>
        <taxon>Bromeliaceae</taxon>
        <taxon>Bromelioideae</taxon>
        <taxon>Ananas</taxon>
    </lineage>
</organism>